<proteinExistence type="predicted"/>
<gene>
    <name evidence="2" type="ORF">CW362_24775</name>
</gene>
<organism evidence="2 3">
    <name type="scientific">Streptomyces populi</name>
    <dbReference type="NCBI Taxonomy" id="2058924"/>
    <lineage>
        <taxon>Bacteria</taxon>
        <taxon>Bacillati</taxon>
        <taxon>Actinomycetota</taxon>
        <taxon>Actinomycetes</taxon>
        <taxon>Kitasatosporales</taxon>
        <taxon>Streptomycetaceae</taxon>
        <taxon>Streptomyces</taxon>
    </lineage>
</organism>
<keyword evidence="3" id="KW-1185">Reference proteome</keyword>
<dbReference type="Pfam" id="PF13374">
    <property type="entry name" value="TPR_10"/>
    <property type="match status" value="1"/>
</dbReference>
<reference evidence="2 3" key="1">
    <citation type="submission" date="2017-12" db="EMBL/GenBank/DDBJ databases">
        <title>Streptomyces populusis sp. nov., a novel endophytic actinobacterium isolated from stems of Populus adenopoda Maxim.</title>
        <authorList>
            <person name="Wang Z."/>
        </authorList>
    </citation>
    <scope>NUCLEOTIDE SEQUENCE [LARGE SCALE GENOMIC DNA]</scope>
    <source>
        <strain evidence="2 3">A249</strain>
    </source>
</reference>
<dbReference type="Pfam" id="PF13424">
    <property type="entry name" value="TPR_12"/>
    <property type="match status" value="1"/>
</dbReference>
<feature type="region of interest" description="Disordered" evidence="1">
    <location>
        <begin position="1"/>
        <end position="27"/>
    </location>
</feature>
<dbReference type="EMBL" id="PJOS01000052">
    <property type="protein sequence ID" value="PKT70377.1"/>
    <property type="molecule type" value="Genomic_DNA"/>
</dbReference>
<feature type="region of interest" description="Disordered" evidence="1">
    <location>
        <begin position="61"/>
        <end position="80"/>
    </location>
</feature>
<protein>
    <submittedName>
        <fullName evidence="2">SARP family transcriptional regulator</fullName>
    </submittedName>
</protein>
<evidence type="ECO:0000313" key="2">
    <source>
        <dbReference type="EMBL" id="PKT70377.1"/>
    </source>
</evidence>
<evidence type="ECO:0000313" key="3">
    <source>
        <dbReference type="Proteomes" id="UP000236178"/>
    </source>
</evidence>
<feature type="region of interest" description="Disordered" evidence="1">
    <location>
        <begin position="720"/>
        <end position="739"/>
    </location>
</feature>
<accession>A0A2I0SKC8</accession>
<dbReference type="Gene3D" id="3.40.50.300">
    <property type="entry name" value="P-loop containing nucleotide triphosphate hydrolases"/>
    <property type="match status" value="1"/>
</dbReference>
<dbReference type="InterPro" id="IPR027417">
    <property type="entry name" value="P-loop_NTPase"/>
</dbReference>
<dbReference type="SUPFAM" id="SSF52540">
    <property type="entry name" value="P-loop containing nucleoside triphosphate hydrolases"/>
    <property type="match status" value="1"/>
</dbReference>
<feature type="compositionally biased region" description="Basic and acidic residues" evidence="1">
    <location>
        <begin position="720"/>
        <end position="731"/>
    </location>
</feature>
<dbReference type="SUPFAM" id="SSF48452">
    <property type="entry name" value="TPR-like"/>
    <property type="match status" value="1"/>
</dbReference>
<evidence type="ECO:0000256" key="1">
    <source>
        <dbReference type="SAM" id="MobiDB-lite"/>
    </source>
</evidence>
<dbReference type="PRINTS" id="PR00364">
    <property type="entry name" value="DISEASERSIST"/>
</dbReference>
<sequence length="739" mass="80462">MAVPTSRGMRGDPVEAGPPSHDAAHPEQPVRNEAAGAVFGHLVQVGTLQGDIAIRESPRAQVVPRQVPPTNPRFTGRASEQAAMSDVWARREAGLGGTPSIVAIDGMAGIGKTSLAVHWAHRNAAEFPDGSFYVNLRGFDPQLPAVEPQSAINELLNSLGVPPREVPPTYPAQEALYRSLLADRSALILLDNVRSVEQVRPLLPAATSSMVVVTSRTELPSLVAHFGATVIKLAPLSLTESEQLLQAHLGSDRVTSDQASTRVLVDNCARLPLALSIMAARAASRPGFELADIADELNDESTKLDYFNLGEIENDIRAVFSWSSAGLSEQSALLFRLIGAFAGPDISLGAAASLIGTRMPAALSALGELTRANLIEEYRPRRYRFHDLVRVYAAEQAQHDDPGVTDAAVGRLLDHYLHTSAMADHLLDPPRRMISLDPPAADVHIPAMNRYDEALTWFDDEYLNILHAAETSSAQGCHAHTWRLAWAANTYFYWRSQWNEGVRMQRLAVHGAQDLRDPTAEAKALRGLGRALARIGEFTEARKCHQRVLDICTGLDDRVGQATTHHALSFMFDRQGDLTAALHHAEAALPLWRAEGNKAREARALSDLGWAHFRAGSTEAALQECREALALFASLTNPHGETLVLQNLTRICIATGQLLEAASYAQQQIALESQLGNRISEASAYELLGDIRYSQGQDDQASDAWNAAARILRSSGRAEARTVEQKIEKHTQRNSRGRS</sequence>
<dbReference type="InterPro" id="IPR019734">
    <property type="entry name" value="TPR_rpt"/>
</dbReference>
<dbReference type="PANTHER" id="PTHR47691">
    <property type="entry name" value="REGULATOR-RELATED"/>
    <property type="match status" value="1"/>
</dbReference>
<dbReference type="Proteomes" id="UP000236178">
    <property type="component" value="Unassembled WGS sequence"/>
</dbReference>
<comment type="caution">
    <text evidence="2">The sequence shown here is derived from an EMBL/GenBank/DDBJ whole genome shotgun (WGS) entry which is preliminary data.</text>
</comment>
<name>A0A2I0SKC8_9ACTN</name>
<dbReference type="SMART" id="SM00028">
    <property type="entry name" value="TPR"/>
    <property type="match status" value="5"/>
</dbReference>
<dbReference type="Gene3D" id="1.25.40.10">
    <property type="entry name" value="Tetratricopeptide repeat domain"/>
    <property type="match status" value="1"/>
</dbReference>
<dbReference type="GO" id="GO:0043531">
    <property type="term" value="F:ADP binding"/>
    <property type="evidence" value="ECO:0007669"/>
    <property type="project" value="InterPro"/>
</dbReference>
<dbReference type="PANTHER" id="PTHR47691:SF3">
    <property type="entry name" value="HTH-TYPE TRANSCRIPTIONAL REGULATOR RV0890C-RELATED"/>
    <property type="match status" value="1"/>
</dbReference>
<dbReference type="AlphaFoldDB" id="A0A2I0SKC8"/>
<dbReference type="OrthoDB" id="581105at2"/>
<dbReference type="InterPro" id="IPR011990">
    <property type="entry name" value="TPR-like_helical_dom_sf"/>
</dbReference>